<dbReference type="STRING" id="1737425.GCA_900049755_01936"/>
<dbReference type="InterPro" id="IPR029062">
    <property type="entry name" value="Class_I_gatase-like"/>
</dbReference>
<accession>A0A2Z3YRH4</accession>
<keyword evidence="3" id="KW-1185">Reference proteome</keyword>
<dbReference type="PANTHER" id="PTHR43130:SF15">
    <property type="entry name" value="THIJ_PFPI FAMILY PROTEIN (AFU_ORTHOLOGUE AFUA_5G14240)"/>
    <property type="match status" value="1"/>
</dbReference>
<dbReference type="InterPro" id="IPR052158">
    <property type="entry name" value="INH-QAR"/>
</dbReference>
<dbReference type="Proteomes" id="UP000247696">
    <property type="component" value="Chromosome"/>
</dbReference>
<gene>
    <name evidence="2" type="primary">inhA</name>
    <name evidence="2" type="ORF">Csp1_14620</name>
</gene>
<name>A0A2Z3YRH4_9CORY</name>
<reference evidence="3" key="1">
    <citation type="submission" date="2017-11" db="EMBL/GenBank/DDBJ databases">
        <title>Otitis media/interna in a cat caused by the recently described species Corynebacterium provencense.</title>
        <authorList>
            <person name="Kittl S."/>
            <person name="Brodard I."/>
            <person name="Rychener L."/>
            <person name="Jores J."/>
            <person name="Roosje P."/>
            <person name="Gobeli Brawand S."/>
        </authorList>
    </citation>
    <scope>NUCLEOTIDE SEQUENCE [LARGE SCALE GENOMIC DNA]</scope>
    <source>
        <strain evidence="3">17KM38</strain>
    </source>
</reference>
<dbReference type="AlphaFoldDB" id="A0A2Z3YRH4"/>
<dbReference type="GO" id="GO:0050549">
    <property type="term" value="F:cyclohexyl-isocyanide hydratase activity"/>
    <property type="evidence" value="ECO:0007669"/>
    <property type="project" value="UniProtKB-EC"/>
</dbReference>
<dbReference type="EC" id="4.2.1.103" evidence="2"/>
<dbReference type="Pfam" id="PF01965">
    <property type="entry name" value="DJ-1_PfpI"/>
    <property type="match status" value="1"/>
</dbReference>
<dbReference type="CDD" id="cd03139">
    <property type="entry name" value="GATase1_PfpI_2"/>
    <property type="match status" value="1"/>
</dbReference>
<dbReference type="Gene3D" id="3.40.50.880">
    <property type="match status" value="1"/>
</dbReference>
<dbReference type="PANTHER" id="PTHR43130">
    <property type="entry name" value="ARAC-FAMILY TRANSCRIPTIONAL REGULATOR"/>
    <property type="match status" value="1"/>
</dbReference>
<proteinExistence type="predicted"/>
<organism evidence="2 3">
    <name type="scientific">Corynebacterium provencense</name>
    <dbReference type="NCBI Taxonomy" id="1737425"/>
    <lineage>
        <taxon>Bacteria</taxon>
        <taxon>Bacillati</taxon>
        <taxon>Actinomycetota</taxon>
        <taxon>Actinomycetes</taxon>
        <taxon>Mycobacteriales</taxon>
        <taxon>Corynebacteriaceae</taxon>
        <taxon>Corynebacterium</taxon>
    </lineage>
</organism>
<dbReference type="KEGG" id="cpre:Csp1_14620"/>
<feature type="domain" description="DJ-1/PfpI" evidence="1">
    <location>
        <begin position="44"/>
        <end position="220"/>
    </location>
</feature>
<sequence length="255" mass="26821">MSPLHDRLSVYRRCGHDDCACPCFRRCPRLCLRVCGGSAVTAQTVSVVLFDGFEVLDVFGPVELFSHVPGWTVRFLGPVAGGPVRAAQGVTVTTESGLSDLTADGETTDILLVPGGPGTRRLVGDTGFLDLLRTTASRAGTVASVCTGSALLAAAGLLEGRRATSNKRAWDWVTSQGIRQGGELTGRVDWVARARWVADGNLWTSSGVAAGTDMAHALIADREGLQVADSVAADIELEVHRDPGDDPFAVLHGLV</sequence>
<dbReference type="SUPFAM" id="SSF52317">
    <property type="entry name" value="Class I glutamine amidotransferase-like"/>
    <property type="match status" value="1"/>
</dbReference>
<evidence type="ECO:0000313" key="2">
    <source>
        <dbReference type="EMBL" id="AWT26251.1"/>
    </source>
</evidence>
<dbReference type="OrthoDB" id="4265717at2"/>
<keyword evidence="2" id="KW-0456">Lyase</keyword>
<evidence type="ECO:0000259" key="1">
    <source>
        <dbReference type="Pfam" id="PF01965"/>
    </source>
</evidence>
<protein>
    <submittedName>
        <fullName evidence="2">Isonitrile hydratase</fullName>
        <ecNumber evidence="2">4.2.1.103</ecNumber>
    </submittedName>
</protein>
<dbReference type="EMBL" id="CP024988">
    <property type="protein sequence ID" value="AWT26251.1"/>
    <property type="molecule type" value="Genomic_DNA"/>
</dbReference>
<evidence type="ECO:0000313" key="3">
    <source>
        <dbReference type="Proteomes" id="UP000247696"/>
    </source>
</evidence>
<dbReference type="InterPro" id="IPR002818">
    <property type="entry name" value="DJ-1/PfpI"/>
</dbReference>